<keyword evidence="1" id="KW-1133">Transmembrane helix</keyword>
<reference evidence="3 4" key="1">
    <citation type="submission" date="2018-05" db="EMBL/GenBank/DDBJ databases">
        <title>Genomic Encyclopedia of Type Strains, Phase IV (KMG-IV): sequencing the most valuable type-strain genomes for metagenomic binning, comparative biology and taxonomic classification.</title>
        <authorList>
            <person name="Goeker M."/>
        </authorList>
    </citation>
    <scope>NUCLEOTIDE SEQUENCE [LARGE SCALE GENOMIC DNA]</scope>
    <source>
        <strain evidence="3 4">DSM 28556</strain>
    </source>
</reference>
<feature type="domain" description="DUF4064" evidence="2">
    <location>
        <begin position="2"/>
        <end position="112"/>
    </location>
</feature>
<dbReference type="EMBL" id="QJJQ01000002">
    <property type="protein sequence ID" value="PXW89496.1"/>
    <property type="molecule type" value="Genomic_DNA"/>
</dbReference>
<feature type="transmembrane region" description="Helical" evidence="1">
    <location>
        <begin position="7"/>
        <end position="31"/>
    </location>
</feature>
<evidence type="ECO:0000256" key="1">
    <source>
        <dbReference type="SAM" id="Phobius"/>
    </source>
</evidence>
<organism evidence="3 4">
    <name type="scientific">Pseudogracilibacillus auburnensis</name>
    <dbReference type="NCBI Taxonomy" id="1494959"/>
    <lineage>
        <taxon>Bacteria</taxon>
        <taxon>Bacillati</taxon>
        <taxon>Bacillota</taxon>
        <taxon>Bacilli</taxon>
        <taxon>Bacillales</taxon>
        <taxon>Bacillaceae</taxon>
        <taxon>Pseudogracilibacillus</taxon>
    </lineage>
</organism>
<feature type="transmembrane region" description="Helical" evidence="1">
    <location>
        <begin position="69"/>
        <end position="91"/>
    </location>
</feature>
<dbReference type="Pfam" id="PF13273">
    <property type="entry name" value="DUF4064"/>
    <property type="match status" value="1"/>
</dbReference>
<dbReference type="Proteomes" id="UP000247978">
    <property type="component" value="Unassembled WGS sequence"/>
</dbReference>
<keyword evidence="4" id="KW-1185">Reference proteome</keyword>
<keyword evidence="1" id="KW-0812">Transmembrane</keyword>
<dbReference type="RefSeq" id="WP_110394213.1">
    <property type="nucleotide sequence ID" value="NZ_JADIJL010000001.1"/>
</dbReference>
<evidence type="ECO:0000313" key="4">
    <source>
        <dbReference type="Proteomes" id="UP000247978"/>
    </source>
</evidence>
<accession>A0A2V3W7D0</accession>
<dbReference type="AlphaFoldDB" id="A0A2V3W7D0"/>
<evidence type="ECO:0000313" key="3">
    <source>
        <dbReference type="EMBL" id="PXW89496.1"/>
    </source>
</evidence>
<dbReference type="OrthoDB" id="2357232at2"/>
<dbReference type="InterPro" id="IPR025273">
    <property type="entry name" value="DUF4064"/>
</dbReference>
<sequence>MKRTGEIVMTVIGLILNVLGAIGFLLLASFLNTDYFRLGFEEGFNDSLAEDGLEGAFEAGSFLNVIAGFGWFMFFLCLIGVVAGIVALIFFKGNKKPKAAGIILILTSIVILLGTLGTGFFQFILYLIAGIMGLVRKPPLVDEDMDDETVIDVK</sequence>
<name>A0A2V3W7D0_9BACI</name>
<comment type="caution">
    <text evidence="3">The sequence shown here is derived from an EMBL/GenBank/DDBJ whole genome shotgun (WGS) entry which is preliminary data.</text>
</comment>
<evidence type="ECO:0000259" key="2">
    <source>
        <dbReference type="Pfam" id="PF13273"/>
    </source>
</evidence>
<proteinExistence type="predicted"/>
<keyword evidence="1" id="KW-0472">Membrane</keyword>
<protein>
    <submittedName>
        <fullName evidence="3">Uncharacterized protein DUF4064</fullName>
    </submittedName>
</protein>
<feature type="transmembrane region" description="Helical" evidence="1">
    <location>
        <begin position="103"/>
        <end position="129"/>
    </location>
</feature>
<gene>
    <name evidence="3" type="ORF">DFR56_102273</name>
</gene>